<dbReference type="Proteomes" id="UP000010802">
    <property type="component" value="Chromosome"/>
</dbReference>
<dbReference type="KEGG" id="tae:TepiRe1_2002"/>
<dbReference type="RefSeq" id="WP_013778909.1">
    <property type="nucleotide sequence ID" value="NC_015519.1"/>
</dbReference>
<feature type="transmembrane region" description="Helical" evidence="1">
    <location>
        <begin position="25"/>
        <end position="43"/>
    </location>
</feature>
<organism evidence="2 3">
    <name type="scientific">Tepidanaerobacter acetatoxydans (strain DSM 21804 / JCM 16047 / Re1)</name>
    <dbReference type="NCBI Taxonomy" id="1209989"/>
    <lineage>
        <taxon>Bacteria</taxon>
        <taxon>Bacillati</taxon>
        <taxon>Bacillota</taxon>
        <taxon>Clostridia</taxon>
        <taxon>Thermosediminibacterales</taxon>
        <taxon>Tepidanaerobacteraceae</taxon>
        <taxon>Tepidanaerobacter</taxon>
    </lineage>
</organism>
<name>F4LXQ8_TEPAE</name>
<keyword evidence="3" id="KW-1185">Reference proteome</keyword>
<gene>
    <name evidence="2" type="ordered locus">TEPIRE1_2002</name>
</gene>
<keyword evidence="1" id="KW-0472">Membrane</keyword>
<keyword evidence="1" id="KW-0812">Transmembrane</keyword>
<dbReference type="PANTHER" id="PTHR39174">
    <property type="entry name" value="INNER MEMBRANE PROTEIN-RELATED"/>
    <property type="match status" value="1"/>
</dbReference>
<dbReference type="HOGENOM" id="CLU_166678_0_1_9"/>
<dbReference type="PATRIC" id="fig|1209989.3.peg.2310"/>
<dbReference type="AlphaFoldDB" id="F4LXQ8"/>
<dbReference type="EMBL" id="HF563609">
    <property type="protein sequence ID" value="CCP26826.1"/>
    <property type="molecule type" value="Genomic_DNA"/>
</dbReference>
<accession>L0S0Z4</accession>
<dbReference type="STRING" id="1209989.TepRe1_1858"/>
<dbReference type="PANTHER" id="PTHR39174:SF1">
    <property type="entry name" value="INNER MEMBRANE PROTEIN"/>
    <property type="match status" value="1"/>
</dbReference>
<evidence type="ECO:0008006" key="4">
    <source>
        <dbReference type="Google" id="ProtNLM"/>
    </source>
</evidence>
<dbReference type="eggNOG" id="COG3924">
    <property type="taxonomic scope" value="Bacteria"/>
</dbReference>
<keyword evidence="1" id="KW-1133">Transmembrane helix</keyword>
<sequence length="105" mass="12494">MKNDQDYDMKDIEVDERFVIAKKEMLIVFAVQLCYTFIMLIVAYTVGKGDPRNYNFILGMPAWWFYALLITVLFLILIYYLVSKIFIPVSVEPWIKQIKEKRGEQ</sequence>
<feature type="transmembrane region" description="Helical" evidence="1">
    <location>
        <begin position="63"/>
        <end position="82"/>
    </location>
</feature>
<protein>
    <recommendedName>
        <fullName evidence="4">DUF997 family protein</fullName>
    </recommendedName>
</protein>
<proteinExistence type="predicted"/>
<evidence type="ECO:0000256" key="1">
    <source>
        <dbReference type="SAM" id="Phobius"/>
    </source>
</evidence>
<dbReference type="Pfam" id="PF06196">
    <property type="entry name" value="DUF997"/>
    <property type="match status" value="1"/>
</dbReference>
<evidence type="ECO:0000313" key="3">
    <source>
        <dbReference type="Proteomes" id="UP000010802"/>
    </source>
</evidence>
<dbReference type="InterPro" id="IPR010398">
    <property type="entry name" value="DUF997"/>
</dbReference>
<dbReference type="KEGG" id="tep:TepRe1_1858"/>
<accession>F4LXQ8</accession>
<dbReference type="OrthoDB" id="1752893at2"/>
<evidence type="ECO:0000313" key="2">
    <source>
        <dbReference type="EMBL" id="CCP26826.1"/>
    </source>
</evidence>
<reference evidence="3" key="1">
    <citation type="journal article" date="2013" name="Genome Announc.">
        <title>First genome sequence of a syntrophic acetate-oxidizing bacterium, Tepidanaerobacter acetatoxydans strain Re1.</title>
        <authorList>
            <person name="Manzoor S."/>
            <person name="Bongcam-Rudloff E."/>
            <person name="Schnurer A."/>
            <person name="Muller B."/>
        </authorList>
    </citation>
    <scope>NUCLEOTIDE SEQUENCE [LARGE SCALE GENOMIC DNA]</scope>
    <source>
        <strain evidence="3">Re1</strain>
    </source>
</reference>